<name>A0ABD5ZSU4_9EURY</name>
<organism evidence="1 2">
    <name type="scientific">Halosegnis marinus</name>
    <dbReference type="NCBI Taxonomy" id="3034023"/>
    <lineage>
        <taxon>Archaea</taxon>
        <taxon>Methanobacteriati</taxon>
        <taxon>Methanobacteriota</taxon>
        <taxon>Stenosarchaea group</taxon>
        <taxon>Halobacteria</taxon>
        <taxon>Halobacteriales</taxon>
        <taxon>Natronomonadaceae</taxon>
        <taxon>Halosegnis</taxon>
    </lineage>
</organism>
<dbReference type="AlphaFoldDB" id="A0ABD5ZSU4"/>
<sequence>MTDLPEGWTRWSEGERKLVWAYRPDVFDGGAFPPPCLPTLYVTRGKRSRRPGAERNDDPDTPWYVTLFLEPEVSGDEREYPDREAAVAGATHLARAFAAGEVDYRGLYQVPREEYFARLDELTGR</sequence>
<gene>
    <name evidence="1" type="ORF">ACFQJ4_13690</name>
</gene>
<dbReference type="Proteomes" id="UP001596398">
    <property type="component" value="Unassembled WGS sequence"/>
</dbReference>
<dbReference type="GeneID" id="79268083"/>
<dbReference type="Pfam" id="PF19137">
    <property type="entry name" value="DUF5820"/>
    <property type="match status" value="1"/>
</dbReference>
<comment type="caution">
    <text evidence="1">The sequence shown here is derived from an EMBL/GenBank/DDBJ whole genome shotgun (WGS) entry which is preliminary data.</text>
</comment>
<reference evidence="1 2" key="1">
    <citation type="journal article" date="2019" name="Int. J. Syst. Evol. Microbiol.">
        <title>The Global Catalogue of Microorganisms (GCM) 10K type strain sequencing project: providing services to taxonomists for standard genome sequencing and annotation.</title>
        <authorList>
            <consortium name="The Broad Institute Genomics Platform"/>
            <consortium name="The Broad Institute Genome Sequencing Center for Infectious Disease"/>
            <person name="Wu L."/>
            <person name="Ma J."/>
        </authorList>
    </citation>
    <scope>NUCLEOTIDE SEQUENCE [LARGE SCALE GENOMIC DNA]</scope>
    <source>
        <strain evidence="1 2">DT85</strain>
    </source>
</reference>
<dbReference type="EMBL" id="JBHTAP010000001">
    <property type="protein sequence ID" value="MFC7236366.1"/>
    <property type="molecule type" value="Genomic_DNA"/>
</dbReference>
<keyword evidence="2" id="KW-1185">Reference proteome</keyword>
<accession>A0ABD5ZSU4</accession>
<evidence type="ECO:0000313" key="1">
    <source>
        <dbReference type="EMBL" id="MFC7236366.1"/>
    </source>
</evidence>
<dbReference type="InterPro" id="IPR043858">
    <property type="entry name" value="DUF5820"/>
</dbReference>
<dbReference type="RefSeq" id="WP_276234523.1">
    <property type="nucleotide sequence ID" value="NZ_CP119802.1"/>
</dbReference>
<protein>
    <submittedName>
        <fullName evidence="1">DUF5820 family protein</fullName>
    </submittedName>
</protein>
<proteinExistence type="predicted"/>
<evidence type="ECO:0000313" key="2">
    <source>
        <dbReference type="Proteomes" id="UP001596398"/>
    </source>
</evidence>